<evidence type="ECO:0000313" key="3">
    <source>
        <dbReference type="Proteomes" id="UP001501102"/>
    </source>
</evidence>
<proteinExistence type="predicted"/>
<evidence type="ECO:0000313" key="2">
    <source>
        <dbReference type="EMBL" id="GAA2917066.1"/>
    </source>
</evidence>
<comment type="caution">
    <text evidence="2">The sequence shown here is derived from an EMBL/GenBank/DDBJ whole genome shotgun (WGS) entry which is preliminary data.</text>
</comment>
<reference evidence="2 3" key="1">
    <citation type="journal article" date="2019" name="Int. J. Syst. Evol. Microbiol.">
        <title>The Global Catalogue of Microorganisms (GCM) 10K type strain sequencing project: providing services to taxonomists for standard genome sequencing and annotation.</title>
        <authorList>
            <consortium name="The Broad Institute Genomics Platform"/>
            <consortium name="The Broad Institute Genome Sequencing Center for Infectious Disease"/>
            <person name="Wu L."/>
            <person name="Ma J."/>
        </authorList>
    </citation>
    <scope>NUCLEOTIDE SEQUENCE [LARGE SCALE GENOMIC DNA]</scope>
    <source>
        <strain evidence="2 3">JCM 4087</strain>
    </source>
</reference>
<gene>
    <name evidence="2" type="ORF">GCM10020221_11450</name>
</gene>
<feature type="region of interest" description="Disordered" evidence="1">
    <location>
        <begin position="134"/>
        <end position="165"/>
    </location>
</feature>
<organism evidence="2 3">
    <name type="scientific">Streptomyces thioluteus</name>
    <dbReference type="NCBI Taxonomy" id="66431"/>
    <lineage>
        <taxon>Bacteria</taxon>
        <taxon>Bacillati</taxon>
        <taxon>Actinomycetota</taxon>
        <taxon>Actinomycetes</taxon>
        <taxon>Kitasatosporales</taxon>
        <taxon>Streptomycetaceae</taxon>
        <taxon>Streptomyces</taxon>
    </lineage>
</organism>
<evidence type="ECO:0000256" key="1">
    <source>
        <dbReference type="SAM" id="MobiDB-lite"/>
    </source>
</evidence>
<dbReference type="RefSeq" id="WP_344961202.1">
    <property type="nucleotide sequence ID" value="NZ_BAAAXZ010000041.1"/>
</dbReference>
<accession>A0ABN3WJL5</accession>
<sequence length="165" mass="17433">MNFFAPSAPSHYAKFVTPGDSIQGYIEEISEPFPVKDYKKDTPKLDPKGNPVMQVRIILATPESVGEGDDGRRSLYVSAKRMSQAIGDAMRRAGEAADSPQPGAYLKVTFARVGESSGGMAPPKLYVAEYTKPPAAAQSAPPTQAAPQSPTPPWGASEGAGPAPW</sequence>
<protein>
    <submittedName>
        <fullName evidence="2">Uncharacterized protein</fullName>
    </submittedName>
</protein>
<keyword evidence="3" id="KW-1185">Reference proteome</keyword>
<name>A0ABN3WJL5_STRTU</name>
<dbReference type="EMBL" id="BAAAXZ010000041">
    <property type="protein sequence ID" value="GAA2917066.1"/>
    <property type="molecule type" value="Genomic_DNA"/>
</dbReference>
<feature type="compositionally biased region" description="Low complexity" evidence="1">
    <location>
        <begin position="134"/>
        <end position="148"/>
    </location>
</feature>
<dbReference type="Proteomes" id="UP001501102">
    <property type="component" value="Unassembled WGS sequence"/>
</dbReference>